<reference evidence="2 3" key="2">
    <citation type="submission" date="2020-03" db="EMBL/GenBank/DDBJ databases">
        <title>Campylobacter portucalensis sp. nov., a new species of Campylobacter isolated from the reproductive tract of bulls.</title>
        <authorList>
            <person name="Silva M.F."/>
            <person name="Pereira G."/>
            <person name="Carneiro C."/>
            <person name="Hemphill A."/>
            <person name="Mateus L."/>
            <person name="Lopes-Da-Costa L."/>
            <person name="Silva E."/>
        </authorList>
    </citation>
    <scope>NUCLEOTIDE SEQUENCE [LARGE SCALE GENOMIC DNA]</scope>
    <source>
        <strain evidence="2 3">FMV-PI01</strain>
    </source>
</reference>
<protein>
    <submittedName>
        <fullName evidence="2">Excinuclease ABC subunit A</fullName>
    </submittedName>
</protein>
<accession>A0A6L5WL17</accession>
<evidence type="ECO:0000313" key="2">
    <source>
        <dbReference type="EMBL" id="MSN96705.1"/>
    </source>
</evidence>
<dbReference type="EMBL" id="VWSJ01000023">
    <property type="protein sequence ID" value="MSN96705.1"/>
    <property type="molecule type" value="Genomic_DNA"/>
</dbReference>
<keyword evidence="1" id="KW-0732">Signal</keyword>
<sequence length="138" mass="14992">MKKFLVLAILMAFSGLNAKDDILHISLDKALNSPKAKEVLDPKIKLSFGSGTKANIIKAGLQSNKKTNSFNKTDEEACIWALLSALKTFQNRAIQEGGTKVVNLTGYYKKQHFNSKTEFQCGAGALMAGVTLRGDIAK</sequence>
<organism evidence="2 3">
    <name type="scientific">Campylobacter portucalensis</name>
    <dbReference type="NCBI Taxonomy" id="2608384"/>
    <lineage>
        <taxon>Bacteria</taxon>
        <taxon>Pseudomonadati</taxon>
        <taxon>Campylobacterota</taxon>
        <taxon>Epsilonproteobacteria</taxon>
        <taxon>Campylobacterales</taxon>
        <taxon>Campylobacteraceae</taxon>
        <taxon>Campylobacter</taxon>
    </lineage>
</organism>
<keyword evidence="3" id="KW-1185">Reference proteome</keyword>
<evidence type="ECO:0000256" key="1">
    <source>
        <dbReference type="SAM" id="SignalP"/>
    </source>
</evidence>
<dbReference type="RefSeq" id="WP_154570972.1">
    <property type="nucleotide sequence ID" value="NZ_VWSJ01000023.1"/>
</dbReference>
<proteinExistence type="predicted"/>
<dbReference type="Proteomes" id="UP000476338">
    <property type="component" value="Unassembled WGS sequence"/>
</dbReference>
<name>A0A6L5WL17_9BACT</name>
<comment type="caution">
    <text evidence="2">The sequence shown here is derived from an EMBL/GenBank/DDBJ whole genome shotgun (WGS) entry which is preliminary data.</text>
</comment>
<feature type="signal peptide" evidence="1">
    <location>
        <begin position="1"/>
        <end position="18"/>
    </location>
</feature>
<feature type="chain" id="PRO_5026993961" evidence="1">
    <location>
        <begin position="19"/>
        <end position="138"/>
    </location>
</feature>
<evidence type="ECO:0000313" key="3">
    <source>
        <dbReference type="Proteomes" id="UP000476338"/>
    </source>
</evidence>
<dbReference type="AlphaFoldDB" id="A0A6L5WL17"/>
<gene>
    <name evidence="2" type="ORF">F1B92_05945</name>
</gene>
<reference evidence="2 3" key="1">
    <citation type="submission" date="2019-09" db="EMBL/GenBank/DDBJ databases">
        <authorList>
            <person name="Silva M."/>
            <person name="Pereira G."/>
            <person name="Lopes-Da-Costa L."/>
            <person name="Silva E."/>
        </authorList>
    </citation>
    <scope>NUCLEOTIDE SEQUENCE [LARGE SCALE GENOMIC DNA]</scope>
    <source>
        <strain evidence="2 3">FMV-PI01</strain>
    </source>
</reference>